<dbReference type="AlphaFoldDB" id="A0AA89AI87"/>
<dbReference type="PANTHER" id="PTHR48016:SF29">
    <property type="entry name" value="MITOGEN-ACTIVATED PROTEIN KINASE KINASE KINASE 1-RELATED"/>
    <property type="match status" value="1"/>
</dbReference>
<evidence type="ECO:0000259" key="8">
    <source>
        <dbReference type="PROSITE" id="PS50011"/>
    </source>
</evidence>
<evidence type="ECO:0000256" key="6">
    <source>
        <dbReference type="ARBA" id="ARBA00022840"/>
    </source>
</evidence>
<evidence type="ECO:0000256" key="7">
    <source>
        <dbReference type="SAM" id="MobiDB-lite"/>
    </source>
</evidence>
<evidence type="ECO:0000256" key="1">
    <source>
        <dbReference type="ARBA" id="ARBA00006529"/>
    </source>
</evidence>
<keyword evidence="4" id="KW-0547">Nucleotide-binding</keyword>
<dbReference type="SMART" id="SM00220">
    <property type="entry name" value="S_TKc"/>
    <property type="match status" value="1"/>
</dbReference>
<dbReference type="InterPro" id="IPR050538">
    <property type="entry name" value="MAP_kinase_kinase_kinase"/>
</dbReference>
<dbReference type="InterPro" id="IPR011009">
    <property type="entry name" value="Kinase-like_dom_sf"/>
</dbReference>
<dbReference type="InterPro" id="IPR054722">
    <property type="entry name" value="PolX-like_BBD"/>
</dbReference>
<protein>
    <recommendedName>
        <fullName evidence="8">Protein kinase domain-containing protein</fullName>
    </recommendedName>
</protein>
<dbReference type="SUPFAM" id="SSF57756">
    <property type="entry name" value="Retrovirus zinc finger-like domains"/>
    <property type="match status" value="1"/>
</dbReference>
<evidence type="ECO:0000256" key="2">
    <source>
        <dbReference type="ARBA" id="ARBA00022527"/>
    </source>
</evidence>
<evidence type="ECO:0000256" key="5">
    <source>
        <dbReference type="ARBA" id="ARBA00022777"/>
    </source>
</evidence>
<proteinExistence type="inferred from homology"/>
<dbReference type="Proteomes" id="UP001188597">
    <property type="component" value="Unassembled WGS sequence"/>
</dbReference>
<feature type="region of interest" description="Disordered" evidence="7">
    <location>
        <begin position="115"/>
        <end position="134"/>
    </location>
</feature>
<dbReference type="PANTHER" id="PTHR48016">
    <property type="entry name" value="MAP KINASE KINASE KINASE SSK2-RELATED-RELATED"/>
    <property type="match status" value="1"/>
</dbReference>
<dbReference type="GO" id="GO:0005737">
    <property type="term" value="C:cytoplasm"/>
    <property type="evidence" value="ECO:0007669"/>
    <property type="project" value="TreeGrafter"/>
</dbReference>
<feature type="compositionally biased region" description="Basic and acidic residues" evidence="7">
    <location>
        <begin position="115"/>
        <end position="127"/>
    </location>
</feature>
<keyword evidence="5" id="KW-0418">Kinase</keyword>
<keyword evidence="10" id="KW-1185">Reference proteome</keyword>
<keyword evidence="3" id="KW-0808">Transferase</keyword>
<dbReference type="GO" id="GO:0008270">
    <property type="term" value="F:zinc ion binding"/>
    <property type="evidence" value="ECO:0007669"/>
    <property type="project" value="InterPro"/>
</dbReference>
<comment type="similarity">
    <text evidence="1">Belongs to the protein kinase superfamily. STE Ser/Thr protein kinase family. MAP kinase kinase kinase subfamily.</text>
</comment>
<name>A0AA89AI87_9ASTE</name>
<accession>A0AA89AI87</accession>
<evidence type="ECO:0000313" key="9">
    <source>
        <dbReference type="EMBL" id="KAK3002536.1"/>
    </source>
</evidence>
<feature type="domain" description="Protein kinase" evidence="8">
    <location>
        <begin position="232"/>
        <end position="519"/>
    </location>
</feature>
<dbReference type="SUPFAM" id="SSF56112">
    <property type="entry name" value="Protein kinase-like (PK-like)"/>
    <property type="match status" value="1"/>
</dbReference>
<evidence type="ECO:0000313" key="10">
    <source>
        <dbReference type="Proteomes" id="UP001188597"/>
    </source>
</evidence>
<dbReference type="GO" id="GO:0004709">
    <property type="term" value="F:MAP kinase kinase kinase activity"/>
    <property type="evidence" value="ECO:0007669"/>
    <property type="project" value="TreeGrafter"/>
</dbReference>
<keyword evidence="2" id="KW-0723">Serine/threonine-protein kinase</keyword>
<dbReference type="Gene3D" id="1.10.510.10">
    <property type="entry name" value="Transferase(Phosphotransferase) domain 1"/>
    <property type="match status" value="2"/>
</dbReference>
<dbReference type="GO" id="GO:0003676">
    <property type="term" value="F:nucleic acid binding"/>
    <property type="evidence" value="ECO:0007669"/>
    <property type="project" value="InterPro"/>
</dbReference>
<evidence type="ECO:0000256" key="4">
    <source>
        <dbReference type="ARBA" id="ARBA00022741"/>
    </source>
</evidence>
<comment type="caution">
    <text evidence="9">The sequence shown here is derived from an EMBL/GenBank/DDBJ whole genome shotgun (WGS) entry which is preliminary data.</text>
</comment>
<gene>
    <name evidence="9" type="ORF">RJ639_020933</name>
</gene>
<keyword evidence="6" id="KW-0067">ATP-binding</keyword>
<evidence type="ECO:0000256" key="3">
    <source>
        <dbReference type="ARBA" id="ARBA00022679"/>
    </source>
</evidence>
<dbReference type="InterPro" id="IPR000719">
    <property type="entry name" value="Prot_kinase_dom"/>
</dbReference>
<dbReference type="Pfam" id="PF00069">
    <property type="entry name" value="Pkinase"/>
    <property type="match status" value="2"/>
</dbReference>
<dbReference type="InterPro" id="IPR036875">
    <property type="entry name" value="Znf_CCHC_sf"/>
</dbReference>
<dbReference type="GO" id="GO:0005524">
    <property type="term" value="F:ATP binding"/>
    <property type="evidence" value="ECO:0007669"/>
    <property type="project" value="UniProtKB-KW"/>
</dbReference>
<reference evidence="9" key="1">
    <citation type="submission" date="2022-12" db="EMBL/GenBank/DDBJ databases">
        <title>Draft genome assemblies for two species of Escallonia (Escalloniales).</title>
        <authorList>
            <person name="Chanderbali A."/>
            <person name="Dervinis C."/>
            <person name="Anghel I."/>
            <person name="Soltis D."/>
            <person name="Soltis P."/>
            <person name="Zapata F."/>
        </authorList>
    </citation>
    <scope>NUCLEOTIDE SEQUENCE</scope>
    <source>
        <strain evidence="9">UCBG64.0493</strain>
        <tissue evidence="9">Leaf</tissue>
    </source>
</reference>
<sequence>MAPNTSTKYDLEKFDGSNDFSLWRMKMHAILIQQGLLKALKGKQGLPDTMSADEKENMLERAHSALLLCLADNMLRKAEALTMLGLKIIEDRGLSQRPELKWYYCHNEGHYRKDCPERKGKKKDNSKTADTGVVEDNSDGADVLSVTISSSDEGWIIDTGYSYHICPNRDLFATYRSFDGGKVLMENDVACKVVGISSIQIRMHDGIVRTLTDVRDVPELRKNLISLGTLNSNGCSYRAAGGVMRIMKGALVVIHGFFFAMKEVSLLDQGDQGRQSIYQLEQEIALLSQFEHENIVQYFGTDKDDAKLYIFLELVTKGSLLSLYRKYTLRDSQVSAYTRQILHGLKYLHDRNVAFEEASIYALRYNPSERLSLYALLDLHLQAAGRFLMYALHELNLDIKCANILVDANGSVKLADFGLAKATKLNDVKSCKGTAFWMAPEGDGVGGATTGNGKGRAVLKPMSCGKWSEEEETAKSDHEELTVDEKYSLKQNAPDQFDVYKPPLKAKACSFLMPFLLKG</sequence>
<dbReference type="PROSITE" id="PS50011">
    <property type="entry name" value="PROTEIN_KINASE_DOM"/>
    <property type="match status" value="1"/>
</dbReference>
<organism evidence="9 10">
    <name type="scientific">Escallonia herrerae</name>
    <dbReference type="NCBI Taxonomy" id="1293975"/>
    <lineage>
        <taxon>Eukaryota</taxon>
        <taxon>Viridiplantae</taxon>
        <taxon>Streptophyta</taxon>
        <taxon>Embryophyta</taxon>
        <taxon>Tracheophyta</taxon>
        <taxon>Spermatophyta</taxon>
        <taxon>Magnoliopsida</taxon>
        <taxon>eudicotyledons</taxon>
        <taxon>Gunneridae</taxon>
        <taxon>Pentapetalae</taxon>
        <taxon>asterids</taxon>
        <taxon>campanulids</taxon>
        <taxon>Escalloniales</taxon>
        <taxon>Escalloniaceae</taxon>
        <taxon>Escallonia</taxon>
    </lineage>
</organism>
<dbReference type="Pfam" id="PF22936">
    <property type="entry name" value="Pol_BBD"/>
    <property type="match status" value="1"/>
</dbReference>
<dbReference type="EMBL" id="JAVXUP010002572">
    <property type="protein sequence ID" value="KAK3002536.1"/>
    <property type="molecule type" value="Genomic_DNA"/>
</dbReference>